<sequence length="578" mass="66211">MASVGELLRWGQQHDTTLDERVEVYQDSITGLSFRALEEIPHEIKIATSSHTTTLSYLNAVQSLGYSRYNSPEFPPQFLAELEDEFPHIIGHFFLMQQYLMEKESFWWQYISLLPQPDEPERMPTPMWWSAEDIYFLAGTNSAPAIEKKIALWKSDYEKGLAKLTSNAEHYTWDLYKWAATIFGTRSFRPSLTTSWATKGMDVLDTSSFNNTKALTHVLNDHFSILFPIVDIGNHNGENTVRWSAEPNNSFSVITTSQTTKGSQIYNFYGIKSNSELLVGYGFTLDKGALDVVNLKIQPPSSSTLSAKSDFDAHSLRRSQKCHIDINYNRQPEEEWMYNILSQPPLPDRLLSFQLLSHGLIETLSCLVANERERRFLSASPEYCLEKGSKTFSGTMSRNIIAVYHLLYDKLLHDVEKLRTTSKDLGPPRNSNQVLALDYRKKQSSVLEHAMFPFTTIVQTILRHNDFCEQSQHLHSQALKNFRSPPFTGGNDILSLECAYDWLGRTYPEVYGPLASFVSTLEDEPVPPRWEILANDFGNVYWTVWIFVVYVLQDHGIKNGDSGLPYSQLCQWLSRMHS</sequence>
<dbReference type="PANTHER" id="PTHR13271">
    <property type="entry name" value="UNCHARACTERIZED PUTATIVE METHYLTRANSFERASE"/>
    <property type="match status" value="1"/>
</dbReference>
<dbReference type="GO" id="GO:0005634">
    <property type="term" value="C:nucleus"/>
    <property type="evidence" value="ECO:0007669"/>
    <property type="project" value="TreeGrafter"/>
</dbReference>
<keyword evidence="2" id="KW-1185">Reference proteome</keyword>
<dbReference type="InterPro" id="IPR050600">
    <property type="entry name" value="SETD3_SETD6_MTase"/>
</dbReference>
<dbReference type="AlphaFoldDB" id="A0A194X6A9"/>
<dbReference type="InParanoid" id="A0A194X6A9"/>
<proteinExistence type="predicted"/>
<dbReference type="STRING" id="149040.A0A194X6A9"/>
<dbReference type="RefSeq" id="XP_018069702.1">
    <property type="nucleotide sequence ID" value="XM_018209456.1"/>
</dbReference>
<dbReference type="GO" id="GO:0016279">
    <property type="term" value="F:protein-lysine N-methyltransferase activity"/>
    <property type="evidence" value="ECO:0007669"/>
    <property type="project" value="TreeGrafter"/>
</dbReference>
<dbReference type="InterPro" id="IPR046341">
    <property type="entry name" value="SET_dom_sf"/>
</dbReference>
<name>A0A194X6A9_MOLSC</name>
<dbReference type="GeneID" id="28819182"/>
<accession>A0A194X6A9</accession>
<dbReference type="Proteomes" id="UP000070700">
    <property type="component" value="Unassembled WGS sequence"/>
</dbReference>
<dbReference type="PANTHER" id="PTHR13271:SF146">
    <property type="entry name" value="SET DOMAIN-CONTAINING PROTEIN"/>
    <property type="match status" value="1"/>
</dbReference>
<organism evidence="1 2">
    <name type="scientific">Mollisia scopiformis</name>
    <name type="common">Conifer needle endophyte fungus</name>
    <name type="synonym">Phialocephala scopiformis</name>
    <dbReference type="NCBI Taxonomy" id="149040"/>
    <lineage>
        <taxon>Eukaryota</taxon>
        <taxon>Fungi</taxon>
        <taxon>Dikarya</taxon>
        <taxon>Ascomycota</taxon>
        <taxon>Pezizomycotina</taxon>
        <taxon>Leotiomycetes</taxon>
        <taxon>Helotiales</taxon>
        <taxon>Mollisiaceae</taxon>
        <taxon>Mollisia</taxon>
    </lineage>
</organism>
<reference evidence="1 2" key="1">
    <citation type="submission" date="2015-10" db="EMBL/GenBank/DDBJ databases">
        <title>Full genome of DAOMC 229536 Phialocephala scopiformis, a fungal endophyte of spruce producing the potent anti-insectan compound rugulosin.</title>
        <authorList>
            <consortium name="DOE Joint Genome Institute"/>
            <person name="Walker A.K."/>
            <person name="Frasz S.L."/>
            <person name="Seifert K.A."/>
            <person name="Miller J.D."/>
            <person name="Mondo S.J."/>
            <person name="Labutti K."/>
            <person name="Lipzen A."/>
            <person name="Dockter R."/>
            <person name="Kennedy M."/>
            <person name="Grigoriev I.V."/>
            <person name="Spatafora J.W."/>
        </authorList>
    </citation>
    <scope>NUCLEOTIDE SEQUENCE [LARGE SCALE GENOMIC DNA]</scope>
    <source>
        <strain evidence="1 2">CBS 120377</strain>
    </source>
</reference>
<gene>
    <name evidence="1" type="ORF">LY89DRAFT_588003</name>
</gene>
<evidence type="ECO:0000313" key="2">
    <source>
        <dbReference type="Proteomes" id="UP000070700"/>
    </source>
</evidence>
<dbReference type="SUPFAM" id="SSF82199">
    <property type="entry name" value="SET domain"/>
    <property type="match status" value="1"/>
</dbReference>
<evidence type="ECO:0000313" key="1">
    <source>
        <dbReference type="EMBL" id="KUJ15347.1"/>
    </source>
</evidence>
<dbReference type="OrthoDB" id="42889at2759"/>
<dbReference type="Gene3D" id="3.90.1410.10">
    <property type="entry name" value="set domain protein methyltransferase, domain 1"/>
    <property type="match status" value="1"/>
</dbReference>
<protein>
    <submittedName>
        <fullName evidence="1">SET domain-containing protein</fullName>
    </submittedName>
</protein>
<dbReference type="EMBL" id="KQ947418">
    <property type="protein sequence ID" value="KUJ15347.1"/>
    <property type="molecule type" value="Genomic_DNA"/>
</dbReference>
<dbReference type="KEGG" id="psco:LY89DRAFT_588003"/>